<gene>
    <name evidence="2" type="ORF">AVEN_34915_1</name>
</gene>
<comment type="caution">
    <text evidence="2">The sequence shown here is derived from an EMBL/GenBank/DDBJ whole genome shotgun (WGS) entry which is preliminary data.</text>
</comment>
<reference evidence="2 3" key="1">
    <citation type="journal article" date="2019" name="Sci. Rep.">
        <title>Orb-weaving spider Araneus ventricosus genome elucidates the spidroin gene catalogue.</title>
        <authorList>
            <person name="Kono N."/>
            <person name="Nakamura H."/>
            <person name="Ohtoshi R."/>
            <person name="Moran D.A.P."/>
            <person name="Shinohara A."/>
            <person name="Yoshida Y."/>
            <person name="Fujiwara M."/>
            <person name="Mori M."/>
            <person name="Tomita M."/>
            <person name="Arakawa K."/>
        </authorList>
    </citation>
    <scope>NUCLEOTIDE SEQUENCE [LARGE SCALE GENOMIC DNA]</scope>
</reference>
<dbReference type="EMBL" id="BGPR01019164">
    <property type="protein sequence ID" value="GBN81150.1"/>
    <property type="molecule type" value="Genomic_DNA"/>
</dbReference>
<evidence type="ECO:0008006" key="4">
    <source>
        <dbReference type="Google" id="ProtNLM"/>
    </source>
</evidence>
<feature type="chain" id="PRO_5021494473" description="Secreted protein" evidence="1">
    <location>
        <begin position="31"/>
        <end position="104"/>
    </location>
</feature>
<dbReference type="Proteomes" id="UP000499080">
    <property type="component" value="Unassembled WGS sequence"/>
</dbReference>
<evidence type="ECO:0000256" key="1">
    <source>
        <dbReference type="SAM" id="SignalP"/>
    </source>
</evidence>
<keyword evidence="3" id="KW-1185">Reference proteome</keyword>
<protein>
    <recommendedName>
        <fullName evidence="4">Secreted protein</fullName>
    </recommendedName>
</protein>
<sequence>MLRHHRATRHYRRIFIFSAFLLELVSVGCSLSVNLTVGRPEAELEDNGTGYQKTGRMVTLTLWALSRLKPPVRQKPDSGGLWRHGEFFKEKCSSFLCWQLIEQP</sequence>
<proteinExistence type="predicted"/>
<evidence type="ECO:0000313" key="2">
    <source>
        <dbReference type="EMBL" id="GBN81150.1"/>
    </source>
</evidence>
<name>A0A4Y2S1Q8_ARAVE</name>
<organism evidence="2 3">
    <name type="scientific">Araneus ventricosus</name>
    <name type="common">Orbweaver spider</name>
    <name type="synonym">Epeira ventricosa</name>
    <dbReference type="NCBI Taxonomy" id="182803"/>
    <lineage>
        <taxon>Eukaryota</taxon>
        <taxon>Metazoa</taxon>
        <taxon>Ecdysozoa</taxon>
        <taxon>Arthropoda</taxon>
        <taxon>Chelicerata</taxon>
        <taxon>Arachnida</taxon>
        <taxon>Araneae</taxon>
        <taxon>Araneomorphae</taxon>
        <taxon>Entelegynae</taxon>
        <taxon>Araneoidea</taxon>
        <taxon>Araneidae</taxon>
        <taxon>Araneus</taxon>
    </lineage>
</organism>
<dbReference type="AlphaFoldDB" id="A0A4Y2S1Q8"/>
<accession>A0A4Y2S1Q8</accession>
<keyword evidence="1" id="KW-0732">Signal</keyword>
<evidence type="ECO:0000313" key="3">
    <source>
        <dbReference type="Proteomes" id="UP000499080"/>
    </source>
</evidence>
<feature type="signal peptide" evidence="1">
    <location>
        <begin position="1"/>
        <end position="30"/>
    </location>
</feature>